<dbReference type="GO" id="GO:0008854">
    <property type="term" value="F:exodeoxyribonuclease V activity"/>
    <property type="evidence" value="ECO:0007669"/>
    <property type="project" value="InterPro"/>
</dbReference>
<evidence type="ECO:0000313" key="6">
    <source>
        <dbReference type="EMBL" id="TLU66241.1"/>
    </source>
</evidence>
<reference evidence="6 7" key="1">
    <citation type="submission" date="2019-05" db="EMBL/GenBank/DDBJ databases">
        <title>Genome sequences of Thalassotalea litorea 1K03283.</title>
        <authorList>
            <person name="Zhang D."/>
        </authorList>
    </citation>
    <scope>NUCLEOTIDE SEQUENCE [LARGE SCALE GENOMIC DNA]</scope>
    <source>
        <strain evidence="6 7">MCCC 1K03283</strain>
    </source>
</reference>
<dbReference type="GO" id="GO:0016887">
    <property type="term" value="F:ATP hydrolysis activity"/>
    <property type="evidence" value="ECO:0007669"/>
    <property type="project" value="RHEA"/>
</dbReference>
<name>A0A5R9ISH0_9GAMM</name>
<dbReference type="GO" id="GO:0043139">
    <property type="term" value="F:5'-3' DNA helicase activity"/>
    <property type="evidence" value="ECO:0007669"/>
    <property type="project" value="UniProtKB-UniRule"/>
</dbReference>
<dbReference type="NCBIfam" id="TIGR01447">
    <property type="entry name" value="recD"/>
    <property type="match status" value="1"/>
</dbReference>
<keyword evidence="3" id="KW-0227">DNA damage</keyword>
<keyword evidence="3" id="KW-0347">Helicase</keyword>
<keyword evidence="3" id="KW-0540">Nuclease</keyword>
<protein>
    <recommendedName>
        <fullName evidence="3">RecBCD enzyme subunit RecD</fullName>
        <ecNumber evidence="3">5.6.2.3</ecNumber>
    </recommendedName>
    <alternativeName>
        <fullName evidence="3">DNA 5'-3' helicase subunit RecD</fullName>
    </alternativeName>
    <alternativeName>
        <fullName evidence="3">Exonuclease V subunit RecD</fullName>
        <shortName evidence="3">ExoV subunit RecD</shortName>
    </alternativeName>
    <alternativeName>
        <fullName evidence="3">Helicase/nuclease RecBCD subunit RecD</fullName>
    </alternativeName>
</protein>
<dbReference type="Pfam" id="PF13245">
    <property type="entry name" value="AAA_19"/>
    <property type="match status" value="1"/>
</dbReference>
<comment type="function">
    <text evidence="3">A helicase/nuclease that prepares dsDNA breaks (DSB) for recombinational DNA repair. Binds to DSBs and unwinds DNA via a highly rapid and processive ATP-dependent bidirectional helicase activity. Unwinds dsDNA until it encounters a Chi (crossover hotspot instigator) sequence from the 3' direction. Cuts ssDNA a few nucleotides 3' to the Chi site. The properties and activities of the enzyme are changed at Chi. The Chi-altered holoenzyme produces a long 3'-ssDNA overhang and facilitates RecA-binding to the ssDNA for homologous DNA recombination and repair. Holoenzyme degrades any linearized DNA that is unable to undergo homologous recombination. In the holoenzyme this subunit has ssDNA-dependent ATPase and 5'-3' helicase activity. When added to pre-assembled RecBC greatly stimulates nuclease activity and augments holoenzyme processivity. Negatively regulates the RecA-loading ability of RecBCD.</text>
</comment>
<dbReference type="GO" id="GO:0017116">
    <property type="term" value="F:single-stranded DNA helicase activity"/>
    <property type="evidence" value="ECO:0007669"/>
    <property type="project" value="TreeGrafter"/>
</dbReference>
<keyword evidence="1 3" id="KW-0547">Nucleotide-binding</keyword>
<evidence type="ECO:0000256" key="2">
    <source>
        <dbReference type="ARBA" id="ARBA00022840"/>
    </source>
</evidence>
<evidence type="ECO:0000313" key="7">
    <source>
        <dbReference type="Proteomes" id="UP000307790"/>
    </source>
</evidence>
<dbReference type="OrthoDB" id="9803432at2"/>
<proteinExistence type="inferred from homology"/>
<dbReference type="HAMAP" id="MF_01487">
    <property type="entry name" value="RecD"/>
    <property type="match status" value="1"/>
</dbReference>
<comment type="subunit">
    <text evidence="3">Heterotrimer of RecB, RecC and RecD. All subunits contribute to DNA-binding.</text>
</comment>
<sequence>MNQDAFSGLTRAQSEDKRDELSQATQANPLDQEIAVILNQLPELQSVQNQLAEIEAIDYFIAREMVCALVNVPDAKILAFSEIQIATLFHLFMALSQAQRHGHTCLQLSLLSAQHWFVSSTDGEQEQQYDGYVFPDFNTLLRLVNVLPISADNDAMVVFDNDSLYLRRYWLFERELADAITQRVANANEIIESQINDQKQRLTQLFPESLQNDIDWQKVAVANALNKSFSIIAGGPGTGKTYTVTKLIAALLMQADKTLDIQLVAPTGKAAQRLSESISAAVESFRKSQLIEEQILNQIPTIGLTLHRLLGVIPNSPNFRHDKQNLLHCDVVIVDEVSMVDLPLMTRLFRALPTTCKVVLLGDCQQLPSVETGSVLADLAPHKTTRFSTGNGQYLAQVCAESFGSEVISLNESACDYLTYLTQSRRFTGSGGIGLLAKAIIAGDSLQAWQLLANNTEQLRLSKESSLASYLVQLTNQHYLPVFQSDNLQQAYQAFQQFRILSPCKSGEGGVESINEQVEKELQSKGFIHFSQALYRGRPIMITQNHYKLQLFNGDIGMLWPDQDGNLKAYFPSGDGFRQVSIPRLPPFETVYAMTIHKTQGSEFDQVAMVIPQQGSAKLLTRELLYTGLTRAKSHFQLFSRKKEFTEGVNKQVRRCSGLEQRML</sequence>
<dbReference type="Proteomes" id="UP000307790">
    <property type="component" value="Unassembled WGS sequence"/>
</dbReference>
<keyword evidence="3" id="KW-0269">Exonuclease</keyword>
<dbReference type="InterPro" id="IPR027785">
    <property type="entry name" value="UvrD-like_helicase_C"/>
</dbReference>
<evidence type="ECO:0000256" key="4">
    <source>
        <dbReference type="SAM" id="MobiDB-lite"/>
    </source>
</evidence>
<accession>A0A5R9ISH0</accession>
<dbReference type="InterPro" id="IPR006344">
    <property type="entry name" value="RecD"/>
</dbReference>
<dbReference type="PANTHER" id="PTHR43788:SF6">
    <property type="entry name" value="DNA HELICASE B"/>
    <property type="match status" value="1"/>
</dbReference>
<dbReference type="GO" id="GO:0003677">
    <property type="term" value="F:DNA binding"/>
    <property type="evidence" value="ECO:0007669"/>
    <property type="project" value="UniProtKB-UniRule"/>
</dbReference>
<feature type="region of interest" description="Disordered" evidence="4">
    <location>
        <begin position="1"/>
        <end position="25"/>
    </location>
</feature>
<dbReference type="EMBL" id="VCBC01000005">
    <property type="protein sequence ID" value="TLU66241.1"/>
    <property type="molecule type" value="Genomic_DNA"/>
</dbReference>
<dbReference type="InterPro" id="IPR027417">
    <property type="entry name" value="P-loop_NTPase"/>
</dbReference>
<dbReference type="CDD" id="cd18809">
    <property type="entry name" value="SF1_C_RecD"/>
    <property type="match status" value="1"/>
</dbReference>
<organism evidence="6 7">
    <name type="scientific">Thalassotalea litorea</name>
    <dbReference type="NCBI Taxonomy" id="2020715"/>
    <lineage>
        <taxon>Bacteria</taxon>
        <taxon>Pseudomonadati</taxon>
        <taxon>Pseudomonadota</taxon>
        <taxon>Gammaproteobacteria</taxon>
        <taxon>Alteromonadales</taxon>
        <taxon>Colwelliaceae</taxon>
        <taxon>Thalassotalea</taxon>
    </lineage>
</organism>
<dbReference type="PANTHER" id="PTHR43788">
    <property type="entry name" value="DNA2/NAM7 HELICASE FAMILY MEMBER"/>
    <property type="match status" value="1"/>
</dbReference>
<dbReference type="Gene3D" id="3.40.50.300">
    <property type="entry name" value="P-loop containing nucleotide triphosphate hydrolases"/>
    <property type="match status" value="3"/>
</dbReference>
<dbReference type="Pfam" id="PF13538">
    <property type="entry name" value="UvrD_C_2"/>
    <property type="match status" value="1"/>
</dbReference>
<dbReference type="InterPro" id="IPR050534">
    <property type="entry name" value="Coronavir_polyprotein_1ab"/>
</dbReference>
<comment type="similarity">
    <text evidence="3">Belongs to the RecD family.</text>
</comment>
<evidence type="ECO:0000256" key="1">
    <source>
        <dbReference type="ARBA" id="ARBA00022741"/>
    </source>
</evidence>
<dbReference type="GO" id="GO:0000724">
    <property type="term" value="P:double-strand break repair via homologous recombination"/>
    <property type="evidence" value="ECO:0007669"/>
    <property type="project" value="UniProtKB-UniRule"/>
</dbReference>
<dbReference type="CDD" id="cd17933">
    <property type="entry name" value="DEXSc_RecD-like"/>
    <property type="match status" value="1"/>
</dbReference>
<evidence type="ECO:0000259" key="5">
    <source>
        <dbReference type="Pfam" id="PF13538"/>
    </source>
</evidence>
<dbReference type="RefSeq" id="WP_138319117.1">
    <property type="nucleotide sequence ID" value="NZ_VCBC01000005.1"/>
</dbReference>
<comment type="caution">
    <text evidence="6">The sequence shown here is derived from an EMBL/GenBank/DDBJ whole genome shotgun (WGS) entry which is preliminary data.</text>
</comment>
<evidence type="ECO:0000256" key="3">
    <source>
        <dbReference type="HAMAP-Rule" id="MF_01487"/>
    </source>
</evidence>
<gene>
    <name evidence="3 6" type="primary">recD</name>
    <name evidence="6" type="ORF">FE810_05945</name>
</gene>
<keyword evidence="7" id="KW-1185">Reference proteome</keyword>
<dbReference type="EC" id="5.6.2.3" evidence="3"/>
<feature type="domain" description="UvrD-like helicase C-terminal" evidence="5">
    <location>
        <begin position="591"/>
        <end position="635"/>
    </location>
</feature>
<feature type="binding site" evidence="3">
    <location>
        <begin position="234"/>
        <end position="241"/>
    </location>
    <ligand>
        <name>ATP</name>
        <dbReference type="ChEBI" id="CHEBI:30616"/>
    </ligand>
</feature>
<dbReference type="AlphaFoldDB" id="A0A5R9ISH0"/>
<comment type="catalytic activity">
    <reaction evidence="3">
        <text>ATP + H2O = ADP + phosphate + H(+)</text>
        <dbReference type="Rhea" id="RHEA:13065"/>
        <dbReference type="ChEBI" id="CHEBI:15377"/>
        <dbReference type="ChEBI" id="CHEBI:15378"/>
        <dbReference type="ChEBI" id="CHEBI:30616"/>
        <dbReference type="ChEBI" id="CHEBI:43474"/>
        <dbReference type="ChEBI" id="CHEBI:456216"/>
        <dbReference type="EC" id="5.6.2.3"/>
    </reaction>
</comment>
<keyword evidence="3" id="KW-0238">DNA-binding</keyword>
<keyword evidence="3" id="KW-0234">DNA repair</keyword>
<comment type="miscellaneous">
    <text evidence="3">In the RecBCD complex, RecB has a slow 3'-5' helicase, an exonuclease activity and loads RecA onto ssDNA, RecD has a fast 5'-3' helicase activity, while RecC stimulates the ATPase and processivity of the RecB helicase and contributes to recognition of the Chi site.</text>
</comment>
<dbReference type="GO" id="GO:0009338">
    <property type="term" value="C:exodeoxyribonuclease V complex"/>
    <property type="evidence" value="ECO:0007669"/>
    <property type="project" value="InterPro"/>
</dbReference>
<keyword evidence="2 3" id="KW-0067">ATP-binding</keyword>
<keyword evidence="3" id="KW-0413">Isomerase</keyword>
<keyword evidence="3 6" id="KW-0378">Hydrolase</keyword>
<dbReference type="GO" id="GO:0005524">
    <property type="term" value="F:ATP binding"/>
    <property type="evidence" value="ECO:0007669"/>
    <property type="project" value="UniProtKB-UniRule"/>
</dbReference>
<dbReference type="SUPFAM" id="SSF52540">
    <property type="entry name" value="P-loop containing nucleoside triphosphate hydrolases"/>
    <property type="match status" value="1"/>
</dbReference>